<dbReference type="Proteomes" id="UP000728032">
    <property type="component" value="Unassembled WGS sequence"/>
</dbReference>
<evidence type="ECO:0000256" key="1">
    <source>
        <dbReference type="SAM" id="MobiDB-lite"/>
    </source>
</evidence>
<accession>A0A7R9LJF0</accession>
<dbReference type="InterPro" id="IPR001879">
    <property type="entry name" value="GPCR_2_extracellular_dom"/>
</dbReference>
<dbReference type="GO" id="GO:0016020">
    <property type="term" value="C:membrane"/>
    <property type="evidence" value="ECO:0007669"/>
    <property type="project" value="InterPro"/>
</dbReference>
<name>A0A7R9LJF0_9ACAR</name>
<feature type="domain" description="G-protein coupled receptors family 2 profile 1" evidence="2">
    <location>
        <begin position="123"/>
        <end position="180"/>
    </location>
</feature>
<gene>
    <name evidence="3" type="ORF">ONB1V03_LOCUS3778</name>
</gene>
<proteinExistence type="predicted"/>
<organism evidence="3">
    <name type="scientific">Oppiella nova</name>
    <dbReference type="NCBI Taxonomy" id="334625"/>
    <lineage>
        <taxon>Eukaryota</taxon>
        <taxon>Metazoa</taxon>
        <taxon>Ecdysozoa</taxon>
        <taxon>Arthropoda</taxon>
        <taxon>Chelicerata</taxon>
        <taxon>Arachnida</taxon>
        <taxon>Acari</taxon>
        <taxon>Acariformes</taxon>
        <taxon>Sarcoptiformes</taxon>
        <taxon>Oribatida</taxon>
        <taxon>Brachypylina</taxon>
        <taxon>Oppioidea</taxon>
        <taxon>Oppiidae</taxon>
        <taxon>Oppiella</taxon>
    </lineage>
</organism>
<dbReference type="AlphaFoldDB" id="A0A7R9LJF0"/>
<dbReference type="OrthoDB" id="6514990at2759"/>
<feature type="compositionally biased region" description="Low complexity" evidence="1">
    <location>
        <begin position="57"/>
        <end position="80"/>
    </location>
</feature>
<keyword evidence="4" id="KW-1185">Reference proteome</keyword>
<evidence type="ECO:0000313" key="3">
    <source>
        <dbReference type="EMBL" id="CAD7642783.1"/>
    </source>
</evidence>
<dbReference type="PROSITE" id="PS50227">
    <property type="entry name" value="G_PROTEIN_RECEP_F2_3"/>
    <property type="match status" value="1"/>
</dbReference>
<protein>
    <recommendedName>
        <fullName evidence="2">G-protein coupled receptors family 2 profile 1 domain-containing protein</fullName>
    </recommendedName>
</protein>
<reference evidence="3" key="1">
    <citation type="submission" date="2020-11" db="EMBL/GenBank/DDBJ databases">
        <authorList>
            <person name="Tran Van P."/>
        </authorList>
    </citation>
    <scope>NUCLEOTIDE SEQUENCE</scope>
</reference>
<dbReference type="EMBL" id="OC916009">
    <property type="protein sequence ID" value="CAD7642783.1"/>
    <property type="molecule type" value="Genomic_DNA"/>
</dbReference>
<dbReference type="EMBL" id="CAJPVJ010001184">
    <property type="protein sequence ID" value="CAG2164219.1"/>
    <property type="molecule type" value="Genomic_DNA"/>
</dbReference>
<dbReference type="InterPro" id="IPR036445">
    <property type="entry name" value="GPCR_2_extracell_dom_sf"/>
</dbReference>
<dbReference type="GO" id="GO:0004930">
    <property type="term" value="F:G protein-coupled receptor activity"/>
    <property type="evidence" value="ECO:0007669"/>
    <property type="project" value="InterPro"/>
</dbReference>
<feature type="non-terminal residue" evidence="3">
    <location>
        <position position="282"/>
    </location>
</feature>
<dbReference type="Gene3D" id="4.10.1240.10">
    <property type="entry name" value="GPCR, family 2, extracellular hormone receptor domain"/>
    <property type="match status" value="1"/>
</dbReference>
<evidence type="ECO:0000259" key="2">
    <source>
        <dbReference type="PROSITE" id="PS50227"/>
    </source>
</evidence>
<feature type="region of interest" description="Disordered" evidence="1">
    <location>
        <begin position="52"/>
        <end position="86"/>
    </location>
</feature>
<sequence length="282" mass="31528">MNTFIIIKRIAYDYSYGSETFHTCVWKGSGKGYQVLTETDYEFDTDSDSSHYELVNSSSSTTEDPTTIISDDPISSSTTELHTKSVVSTPITTESVAVTMTSTLPPPSTTPEITISVPLCNIDGRYDGQYGIEHWPPVPIGRRSRVKCPHEDSGHAYWKCMQNGLFSSHGPNWTHCDYWLEELDKTDIDSVDTAIDVIETITKKTYNNNTIVESEKLSKVLDIVSKVQSFVENANDSSLVVVKNYTHGVINTFSHILDQKYAWINSTSKEKTNLASKILLTT</sequence>
<dbReference type="SUPFAM" id="SSF111418">
    <property type="entry name" value="Hormone receptor domain"/>
    <property type="match status" value="1"/>
</dbReference>
<evidence type="ECO:0000313" key="4">
    <source>
        <dbReference type="Proteomes" id="UP000728032"/>
    </source>
</evidence>